<evidence type="ECO:0000256" key="1">
    <source>
        <dbReference type="SAM" id="Coils"/>
    </source>
</evidence>
<evidence type="ECO:0000256" key="2">
    <source>
        <dbReference type="SAM" id="MobiDB-lite"/>
    </source>
</evidence>
<accession>A0ABR1JES2</accession>
<feature type="region of interest" description="Disordered" evidence="2">
    <location>
        <begin position="140"/>
        <end position="183"/>
    </location>
</feature>
<protein>
    <submittedName>
        <fullName evidence="3">SERTA domain-containing protein 3</fullName>
    </submittedName>
</protein>
<reference evidence="3 4" key="1">
    <citation type="submission" date="2024-01" db="EMBL/GenBank/DDBJ databases">
        <title>A draft genome for the cacao thread blight pathogen Marasmiellus scandens.</title>
        <authorList>
            <person name="Baruah I.K."/>
            <person name="Leung J."/>
            <person name="Bukari Y."/>
            <person name="Amoako-Attah I."/>
            <person name="Meinhardt L.W."/>
            <person name="Bailey B.A."/>
            <person name="Cohen S.P."/>
        </authorList>
    </citation>
    <scope>NUCLEOTIDE SEQUENCE [LARGE SCALE GENOMIC DNA]</scope>
    <source>
        <strain evidence="3 4">GH-19</strain>
    </source>
</reference>
<evidence type="ECO:0000313" key="4">
    <source>
        <dbReference type="Proteomes" id="UP001498398"/>
    </source>
</evidence>
<proteinExistence type="predicted"/>
<feature type="coiled-coil region" evidence="1">
    <location>
        <begin position="56"/>
        <end position="101"/>
    </location>
</feature>
<evidence type="ECO:0000313" key="3">
    <source>
        <dbReference type="EMBL" id="KAK7457781.1"/>
    </source>
</evidence>
<organism evidence="3 4">
    <name type="scientific">Marasmiellus scandens</name>
    <dbReference type="NCBI Taxonomy" id="2682957"/>
    <lineage>
        <taxon>Eukaryota</taxon>
        <taxon>Fungi</taxon>
        <taxon>Dikarya</taxon>
        <taxon>Basidiomycota</taxon>
        <taxon>Agaricomycotina</taxon>
        <taxon>Agaricomycetes</taxon>
        <taxon>Agaricomycetidae</taxon>
        <taxon>Agaricales</taxon>
        <taxon>Marasmiineae</taxon>
        <taxon>Omphalotaceae</taxon>
        <taxon>Marasmiellus</taxon>
    </lineage>
</organism>
<keyword evidence="4" id="KW-1185">Reference proteome</keyword>
<gene>
    <name evidence="3" type="primary">RBT1_7</name>
    <name evidence="3" type="ORF">VKT23_010120</name>
</gene>
<name>A0ABR1JES2_9AGAR</name>
<dbReference type="Proteomes" id="UP001498398">
    <property type="component" value="Unassembled WGS sequence"/>
</dbReference>
<comment type="caution">
    <text evidence="3">The sequence shown here is derived from an EMBL/GenBank/DDBJ whole genome shotgun (WGS) entry which is preliminary data.</text>
</comment>
<dbReference type="EMBL" id="JBANRG010000019">
    <property type="protein sequence ID" value="KAK7457781.1"/>
    <property type="molecule type" value="Genomic_DNA"/>
</dbReference>
<sequence>MAQTNPKRQKSELEVGVDLFPKVRLVTQPEFGHELRHAQQSIAELRGQVVHWEWTEQIARNRATKFEEELARLKDERDELVEELKKMQESESDEVERLGTENVALSRRVSQNDIELQTLRSLVQTLGLLEVANGISESIPARSTDLNKDGISASLSQNKEDDSTHEESDDEDPCERESSVLRNIETEPTRVHRVLYPPDALSSSEARKWFPPAFAYVDIDLGPQYRDFLIKWVEFERFHQWEKAGGRLDKTERPKEITVWITEGRYLPRCKGPNIGTDFIQTFPDDMRKWWRLLRPPALHQEVENWAGLSKHGINSWFSLVAGMKWWGEGLKRLNGDSLRNGTEEWLAMIRELTESLDMLKHSRVANA</sequence>
<keyword evidence="1" id="KW-0175">Coiled coil</keyword>